<dbReference type="GO" id="GO:0044550">
    <property type="term" value="P:secondary metabolite biosynthetic process"/>
    <property type="evidence" value="ECO:0007669"/>
    <property type="project" value="TreeGrafter"/>
</dbReference>
<dbReference type="EMBL" id="HG001633">
    <property type="protein sequence ID" value="CDF33084.1"/>
    <property type="molecule type" value="Genomic_DNA"/>
</dbReference>
<accession>R7Q4Z3</accession>
<dbReference type="PANTHER" id="PTHR45527:SF1">
    <property type="entry name" value="FATTY ACID SYNTHASE"/>
    <property type="match status" value="1"/>
</dbReference>
<dbReference type="InterPro" id="IPR045851">
    <property type="entry name" value="AMP-bd_C_sf"/>
</dbReference>
<feature type="compositionally biased region" description="Polar residues" evidence="1">
    <location>
        <begin position="30"/>
        <end position="52"/>
    </location>
</feature>
<dbReference type="GeneID" id="17320603"/>
<dbReference type="PhylomeDB" id="R7Q4Z3"/>
<dbReference type="OrthoDB" id="333at2759"/>
<sequence>MHRPEPTPPFSNTTTSTTLRPLPNSSSLTHNNSPTMPFSPSSTLIQPSHPALQTLSPSDRHLFCKYASGPQQSPAFPTVLAAFEQMATTHPHALAATEVLEDGQLSDDANITYAQLNAQANKLAFLMQERGVSNGDAVCLFLKRSVQMIVGIIASLKVGACYVPQHVGLAPDTQLLNVADATSAKVVLTMDELQEKLPEFPPHVSVIPIGSVMRDAKLPTAEPSLSRAVRPSDRCYIIFTSGTTGAPKGVQVTHANVANVLLTSPMDLGMAPGVRVGQILSIAFDMGAWEILGCLSHGATLVIRHRSIANAVKLVDVVISTPTVLGTLDAAEMTHVKTVAVAGEPCPRGLAATWGKFATFYNSCGPTETTIVNTAKRFDPESTVLTIGKPTPNNTVYVLDPETLEPCKIGEVGEMWAGGECVSAGYLNKPGLTAERYLVDPFINGVNSFMYKTGDLGRWDANGELEHYGRVDDQVKVKGFRVELDGVSAMAETAHGVEKAVVLKIGTELVAFVTPEYAKTEAVKEAVGIKLPYYCVPSRVVGMGALPKTGNGKVDKRTLKEMDARKVLQPMLTRRSSSRVSHVRSTLRTLRVL</sequence>
<dbReference type="AlphaFoldDB" id="R7Q4Z3"/>
<dbReference type="GO" id="GO:0043041">
    <property type="term" value="P:amino acid activation for nonribosomal peptide biosynthetic process"/>
    <property type="evidence" value="ECO:0007669"/>
    <property type="project" value="TreeGrafter"/>
</dbReference>
<dbReference type="Pfam" id="PF00501">
    <property type="entry name" value="AMP-binding"/>
    <property type="match status" value="1"/>
</dbReference>
<keyword evidence="4" id="KW-1185">Reference proteome</keyword>
<feature type="domain" description="AMP-dependent synthetase/ligase" evidence="2">
    <location>
        <begin position="83"/>
        <end position="427"/>
    </location>
</feature>
<proteinExistence type="predicted"/>
<reference evidence="4" key="1">
    <citation type="journal article" date="2013" name="Proc. Natl. Acad. Sci. U.S.A.">
        <title>Genome structure and metabolic features in the red seaweed Chondrus crispus shed light on evolution of the Archaeplastida.</title>
        <authorList>
            <person name="Collen J."/>
            <person name="Porcel B."/>
            <person name="Carre W."/>
            <person name="Ball S.G."/>
            <person name="Chaparro C."/>
            <person name="Tonon T."/>
            <person name="Barbeyron T."/>
            <person name="Michel G."/>
            <person name="Noel B."/>
            <person name="Valentin K."/>
            <person name="Elias M."/>
            <person name="Artiguenave F."/>
            <person name="Arun A."/>
            <person name="Aury J.M."/>
            <person name="Barbosa-Neto J.F."/>
            <person name="Bothwell J.H."/>
            <person name="Bouget F.Y."/>
            <person name="Brillet L."/>
            <person name="Cabello-Hurtado F."/>
            <person name="Capella-Gutierrez S."/>
            <person name="Charrier B."/>
            <person name="Cladiere L."/>
            <person name="Cock J.M."/>
            <person name="Coelho S.M."/>
            <person name="Colleoni C."/>
            <person name="Czjzek M."/>
            <person name="Da Silva C."/>
            <person name="Delage L."/>
            <person name="Denoeud F."/>
            <person name="Deschamps P."/>
            <person name="Dittami S.M."/>
            <person name="Gabaldon T."/>
            <person name="Gachon C.M."/>
            <person name="Groisillier A."/>
            <person name="Herve C."/>
            <person name="Jabbari K."/>
            <person name="Katinka M."/>
            <person name="Kloareg B."/>
            <person name="Kowalczyk N."/>
            <person name="Labadie K."/>
            <person name="Leblanc C."/>
            <person name="Lopez P.J."/>
            <person name="McLachlan D.H."/>
            <person name="Meslet-Cladiere L."/>
            <person name="Moustafa A."/>
            <person name="Nehr Z."/>
            <person name="Nyvall Collen P."/>
            <person name="Panaud O."/>
            <person name="Partensky F."/>
            <person name="Poulain J."/>
            <person name="Rensing S.A."/>
            <person name="Rousvoal S."/>
            <person name="Samson G."/>
            <person name="Symeonidi A."/>
            <person name="Weissenbach J."/>
            <person name="Zambounis A."/>
            <person name="Wincker P."/>
            <person name="Boyen C."/>
        </authorList>
    </citation>
    <scope>NUCLEOTIDE SEQUENCE [LARGE SCALE GENOMIC DNA]</scope>
    <source>
        <strain evidence="4">cv. Stackhouse</strain>
    </source>
</reference>
<dbReference type="Gramene" id="CDF33084">
    <property type="protein sequence ID" value="CDF33084"/>
    <property type="gene ID" value="CHC_T00001711001"/>
</dbReference>
<dbReference type="STRING" id="2769.R7Q4Z3"/>
<dbReference type="NCBIfam" id="TIGR01733">
    <property type="entry name" value="AA-adenyl-dom"/>
    <property type="match status" value="1"/>
</dbReference>
<dbReference type="Proteomes" id="UP000012073">
    <property type="component" value="Unassembled WGS sequence"/>
</dbReference>
<name>R7Q4Z3_CHOCR</name>
<gene>
    <name evidence="3" type="ORF">CHC_T00001711001</name>
</gene>
<dbReference type="InterPro" id="IPR020845">
    <property type="entry name" value="AMP-binding_CS"/>
</dbReference>
<dbReference type="RefSeq" id="XP_005712887.1">
    <property type="nucleotide sequence ID" value="XM_005712830.1"/>
</dbReference>
<evidence type="ECO:0000313" key="4">
    <source>
        <dbReference type="Proteomes" id="UP000012073"/>
    </source>
</evidence>
<feature type="compositionally biased region" description="Low complexity" evidence="1">
    <location>
        <begin position="10"/>
        <end position="29"/>
    </location>
</feature>
<organism evidence="3 4">
    <name type="scientific">Chondrus crispus</name>
    <name type="common">Carrageen Irish moss</name>
    <name type="synonym">Polymorpha crispa</name>
    <dbReference type="NCBI Taxonomy" id="2769"/>
    <lineage>
        <taxon>Eukaryota</taxon>
        <taxon>Rhodophyta</taxon>
        <taxon>Florideophyceae</taxon>
        <taxon>Rhodymeniophycidae</taxon>
        <taxon>Gigartinales</taxon>
        <taxon>Gigartinaceae</taxon>
        <taxon>Chondrus</taxon>
    </lineage>
</organism>
<dbReference type="GO" id="GO:0005737">
    <property type="term" value="C:cytoplasm"/>
    <property type="evidence" value="ECO:0007669"/>
    <property type="project" value="TreeGrafter"/>
</dbReference>
<feature type="region of interest" description="Disordered" evidence="1">
    <location>
        <begin position="1"/>
        <end position="52"/>
    </location>
</feature>
<dbReference type="InterPro" id="IPR000873">
    <property type="entry name" value="AMP-dep_synth/lig_dom"/>
</dbReference>
<evidence type="ECO:0000259" key="2">
    <source>
        <dbReference type="Pfam" id="PF00501"/>
    </source>
</evidence>
<dbReference type="Gene3D" id="3.30.300.30">
    <property type="match status" value="1"/>
</dbReference>
<dbReference type="PROSITE" id="PS00455">
    <property type="entry name" value="AMP_BINDING"/>
    <property type="match status" value="1"/>
</dbReference>
<dbReference type="SUPFAM" id="SSF56801">
    <property type="entry name" value="Acetyl-CoA synthetase-like"/>
    <property type="match status" value="1"/>
</dbReference>
<dbReference type="Gene3D" id="3.40.50.12780">
    <property type="entry name" value="N-terminal domain of ligase-like"/>
    <property type="match status" value="1"/>
</dbReference>
<dbReference type="KEGG" id="ccp:CHC_T00001711001"/>
<evidence type="ECO:0000256" key="1">
    <source>
        <dbReference type="SAM" id="MobiDB-lite"/>
    </source>
</evidence>
<evidence type="ECO:0000313" key="3">
    <source>
        <dbReference type="EMBL" id="CDF33084.1"/>
    </source>
</evidence>
<dbReference type="InterPro" id="IPR042099">
    <property type="entry name" value="ANL_N_sf"/>
</dbReference>
<dbReference type="InterPro" id="IPR010071">
    <property type="entry name" value="AA_adenyl_dom"/>
</dbReference>
<dbReference type="PANTHER" id="PTHR45527">
    <property type="entry name" value="NONRIBOSOMAL PEPTIDE SYNTHETASE"/>
    <property type="match status" value="1"/>
</dbReference>
<dbReference type="GO" id="GO:0031177">
    <property type="term" value="F:phosphopantetheine binding"/>
    <property type="evidence" value="ECO:0007669"/>
    <property type="project" value="TreeGrafter"/>
</dbReference>
<protein>
    <recommendedName>
        <fullName evidence="2">AMP-dependent synthetase/ligase domain-containing protein</fullName>
    </recommendedName>
</protein>